<organism evidence="1 2">
    <name type="scientific">Candidatus Aveggerthella stercoripullorum</name>
    <dbReference type="NCBI Taxonomy" id="2840688"/>
    <lineage>
        <taxon>Bacteria</taxon>
        <taxon>Bacillati</taxon>
        <taxon>Actinomycetota</taxon>
        <taxon>Coriobacteriia</taxon>
        <taxon>Eggerthellales</taxon>
        <taxon>Eggerthellaceae</taxon>
        <taxon>Eggerthellaceae incertae sedis</taxon>
        <taxon>Candidatus Aveggerthella</taxon>
    </lineage>
</organism>
<gene>
    <name evidence="1" type="ORF">IAA69_09185</name>
</gene>
<sequence>MAACMSHVNSYMRGSMGWASPMDLASALFPKGLLDAYGTESIEPGEVNLTPSLVPHAMTQL</sequence>
<dbReference type="Proteomes" id="UP000824261">
    <property type="component" value="Unassembled WGS sequence"/>
</dbReference>
<protein>
    <submittedName>
        <fullName evidence="1">Uncharacterized protein</fullName>
    </submittedName>
</protein>
<evidence type="ECO:0000313" key="2">
    <source>
        <dbReference type="Proteomes" id="UP000824261"/>
    </source>
</evidence>
<comment type="caution">
    <text evidence="1">The sequence shown here is derived from an EMBL/GenBank/DDBJ whole genome shotgun (WGS) entry which is preliminary data.</text>
</comment>
<dbReference type="AlphaFoldDB" id="A0A9D1A1G9"/>
<accession>A0A9D1A1G9</accession>
<reference evidence="1" key="1">
    <citation type="submission" date="2020-10" db="EMBL/GenBank/DDBJ databases">
        <authorList>
            <person name="Gilroy R."/>
        </authorList>
    </citation>
    <scope>NUCLEOTIDE SEQUENCE</scope>
    <source>
        <strain evidence="1">ChiGjej1B1-2707</strain>
    </source>
</reference>
<name>A0A9D1A1G9_9ACTN</name>
<dbReference type="EMBL" id="DVGB01000113">
    <property type="protein sequence ID" value="HIR02415.1"/>
    <property type="molecule type" value="Genomic_DNA"/>
</dbReference>
<proteinExistence type="predicted"/>
<evidence type="ECO:0000313" key="1">
    <source>
        <dbReference type="EMBL" id="HIR02415.1"/>
    </source>
</evidence>
<reference evidence="1" key="2">
    <citation type="journal article" date="2021" name="PeerJ">
        <title>Extensive microbial diversity within the chicken gut microbiome revealed by metagenomics and culture.</title>
        <authorList>
            <person name="Gilroy R."/>
            <person name="Ravi A."/>
            <person name="Getino M."/>
            <person name="Pursley I."/>
            <person name="Horton D.L."/>
            <person name="Alikhan N.F."/>
            <person name="Baker D."/>
            <person name="Gharbi K."/>
            <person name="Hall N."/>
            <person name="Watson M."/>
            <person name="Adriaenssens E.M."/>
            <person name="Foster-Nyarko E."/>
            <person name="Jarju S."/>
            <person name="Secka A."/>
            <person name="Antonio M."/>
            <person name="Oren A."/>
            <person name="Chaudhuri R.R."/>
            <person name="La Ragione R."/>
            <person name="Hildebrand F."/>
            <person name="Pallen M.J."/>
        </authorList>
    </citation>
    <scope>NUCLEOTIDE SEQUENCE</scope>
    <source>
        <strain evidence="1">ChiGjej1B1-2707</strain>
    </source>
</reference>